<comment type="caution">
    <text evidence="1">Lacks conserved residue(s) required for the propagation of feature annotation.</text>
</comment>
<evidence type="ECO:0000256" key="2">
    <source>
        <dbReference type="SAM" id="MobiDB-lite"/>
    </source>
</evidence>
<dbReference type="AlphaFoldDB" id="A0A1I8P9V8"/>
<dbReference type="PANTHER" id="PTHR15036">
    <property type="entry name" value="PIKACHURIN-LIKE PROTEIN"/>
    <property type="match status" value="1"/>
</dbReference>
<feature type="region of interest" description="Disordered" evidence="2">
    <location>
        <begin position="543"/>
        <end position="574"/>
    </location>
</feature>
<feature type="compositionally biased region" description="Polar residues" evidence="2">
    <location>
        <begin position="257"/>
        <end position="271"/>
    </location>
</feature>
<evidence type="ECO:0000256" key="1">
    <source>
        <dbReference type="PROSITE-ProRule" id="PRU00122"/>
    </source>
</evidence>
<keyword evidence="5" id="KW-1185">Reference proteome</keyword>
<reference evidence="4" key="1">
    <citation type="submission" date="2020-05" db="UniProtKB">
        <authorList>
            <consortium name="EnsemblMetazoa"/>
        </authorList>
    </citation>
    <scope>IDENTIFICATION</scope>
    <source>
        <strain evidence="4">USDA</strain>
    </source>
</reference>
<dbReference type="Gene3D" id="2.60.120.200">
    <property type="match status" value="1"/>
</dbReference>
<organism evidence="4 5">
    <name type="scientific">Stomoxys calcitrans</name>
    <name type="common">Stable fly</name>
    <name type="synonym">Conops calcitrans</name>
    <dbReference type="NCBI Taxonomy" id="35570"/>
    <lineage>
        <taxon>Eukaryota</taxon>
        <taxon>Metazoa</taxon>
        <taxon>Ecdysozoa</taxon>
        <taxon>Arthropoda</taxon>
        <taxon>Hexapoda</taxon>
        <taxon>Insecta</taxon>
        <taxon>Pterygota</taxon>
        <taxon>Neoptera</taxon>
        <taxon>Endopterygota</taxon>
        <taxon>Diptera</taxon>
        <taxon>Brachycera</taxon>
        <taxon>Muscomorpha</taxon>
        <taxon>Muscoidea</taxon>
        <taxon>Muscidae</taxon>
        <taxon>Stomoxys</taxon>
    </lineage>
</organism>
<protein>
    <recommendedName>
        <fullName evidence="3">Laminin G domain-containing protein</fullName>
    </recommendedName>
</protein>
<dbReference type="CDD" id="cd00110">
    <property type="entry name" value="LamG"/>
    <property type="match status" value="1"/>
</dbReference>
<feature type="region of interest" description="Disordered" evidence="2">
    <location>
        <begin position="228"/>
        <end position="385"/>
    </location>
</feature>
<feature type="compositionally biased region" description="Low complexity" evidence="2">
    <location>
        <begin position="458"/>
        <end position="519"/>
    </location>
</feature>
<name>A0A1I8P9V8_STOCA</name>
<proteinExistence type="predicted"/>
<evidence type="ECO:0000259" key="3">
    <source>
        <dbReference type="PROSITE" id="PS50025"/>
    </source>
</evidence>
<feature type="compositionally biased region" description="Basic and acidic residues" evidence="2">
    <location>
        <begin position="438"/>
        <end position="457"/>
    </location>
</feature>
<feature type="compositionally biased region" description="Pro residues" evidence="2">
    <location>
        <begin position="565"/>
        <end position="574"/>
    </location>
</feature>
<feature type="compositionally biased region" description="Polar residues" evidence="2">
    <location>
        <begin position="293"/>
        <end position="303"/>
    </location>
</feature>
<evidence type="ECO:0000313" key="5">
    <source>
        <dbReference type="Proteomes" id="UP000095300"/>
    </source>
</evidence>
<dbReference type="InterPro" id="IPR050372">
    <property type="entry name" value="Neurexin-related_CASP"/>
</dbReference>
<dbReference type="EnsemblMetazoa" id="SCAU006142-RA">
    <property type="protein sequence ID" value="SCAU006142-PA"/>
    <property type="gene ID" value="SCAU006142"/>
</dbReference>
<feature type="region of interest" description="Disordered" evidence="2">
    <location>
        <begin position="414"/>
        <end position="519"/>
    </location>
</feature>
<sequence>MTSYTGPTCYDESIAYEFGNNKGIIQYTFPENAQADTEEDNIALGFITTKSDAVLLRIESATTQDYMELEIVEGNIFMCYNVGTRDLPLGEIGTKVNDNTYHVVRFSRKGGNATLQLDDYNVQTLTPQVHQSTVFNTISNIQVGGKFSRSGRSRIERPFAGVIAGLTVNKLRVLDLAVERDPHITIRGDVQLVTGVLDRNDLQRMQQTPASGYPGAIDDLIFSGAGSGCRDDDEDECTPPFESSGDDLITPVYVPPTKQTTMPQNVSTDKTNGTERACDDEDCIHGSGDYGETTEQFTSTSTAKGAETHSDVTTDSVTRRQDSTTEQQTTTTISQTTPQQTTALSTVVTTSQTSPPTTVLTTSTQRTTSTSTTTMATTTTTTTAATPTPEIRTTATERDTTTYDVVHVFKSDDKSENSNMVYPQIPEDRLPPPPPPLKHKETHSDVTTDSVTRRQDSTTEQQTTTTISQTTPQQTTALSTVVTTSQTSPPTTVLTTSTQRTTSTSTTTMATTTTTTTAATPTPEIRTTATERDTTTYDVVHVFKSDDKSENSNMVYPQIPEDRLPPPPPPLKHK</sequence>
<dbReference type="VEuPathDB" id="VectorBase:SCAU006142"/>
<evidence type="ECO:0000313" key="4">
    <source>
        <dbReference type="EnsemblMetazoa" id="SCAU006142-PA"/>
    </source>
</evidence>
<dbReference type="InterPro" id="IPR013320">
    <property type="entry name" value="ConA-like_dom_sf"/>
</dbReference>
<dbReference type="STRING" id="35570.A0A1I8P9V8"/>
<dbReference type="PANTHER" id="PTHR15036:SF89">
    <property type="entry name" value="NEUREXIN 1, ISOFORM F"/>
    <property type="match status" value="1"/>
</dbReference>
<dbReference type="Pfam" id="PF02210">
    <property type="entry name" value="Laminin_G_2"/>
    <property type="match status" value="1"/>
</dbReference>
<dbReference type="InterPro" id="IPR001791">
    <property type="entry name" value="Laminin_G"/>
</dbReference>
<feature type="domain" description="Laminin G" evidence="3">
    <location>
        <begin position="14"/>
        <end position="229"/>
    </location>
</feature>
<feature type="compositionally biased region" description="Basic and acidic residues" evidence="2">
    <location>
        <begin position="306"/>
        <end position="323"/>
    </location>
</feature>
<dbReference type="Proteomes" id="UP000095300">
    <property type="component" value="Unassembled WGS sequence"/>
</dbReference>
<dbReference type="SUPFAM" id="SSF49899">
    <property type="entry name" value="Concanavalin A-like lectins/glucanases"/>
    <property type="match status" value="1"/>
</dbReference>
<dbReference type="PROSITE" id="PS50025">
    <property type="entry name" value="LAM_G_DOMAIN"/>
    <property type="match status" value="1"/>
</dbReference>
<accession>A0A1I8P9V8</accession>
<feature type="compositionally biased region" description="Low complexity" evidence="2">
    <location>
        <begin position="324"/>
        <end position="385"/>
    </location>
</feature>
<dbReference type="SMART" id="SM00282">
    <property type="entry name" value="LamG"/>
    <property type="match status" value="1"/>
</dbReference>